<sequence length="170" mass="18713">MHPRRGDALLFWNIDPNGMTEDMMSMHEGCSVIKGVKWTTTFWIHAQPFRPQYLRSDGTWVVESSALNDADDPGLCLDYNNDCVRWAAGGECEKNPVYMLGVASASGLGVGYQRPGTCRQACKFCQPCSADDRAAKAPCYWENRRDAGFLGFDPTEETAGAYQGGVALTL</sequence>
<dbReference type="EMBL" id="HBEC01033927">
    <property type="protein sequence ID" value="CAD8300832.1"/>
    <property type="molecule type" value="Transcribed_RNA"/>
</dbReference>
<protein>
    <recommendedName>
        <fullName evidence="2">Prolyl 4-hydroxylase alpha subunit Fe(2+) 2OG dioxygenase domain-containing protein</fullName>
    </recommendedName>
</protein>
<reference evidence="1" key="1">
    <citation type="submission" date="2021-01" db="EMBL/GenBank/DDBJ databases">
        <authorList>
            <person name="Corre E."/>
            <person name="Pelletier E."/>
            <person name="Niang G."/>
            <person name="Scheremetjew M."/>
            <person name="Finn R."/>
            <person name="Kale V."/>
            <person name="Holt S."/>
            <person name="Cochrane G."/>
            <person name="Meng A."/>
            <person name="Brown T."/>
            <person name="Cohen L."/>
        </authorList>
    </citation>
    <scope>NUCLEOTIDE SEQUENCE</scope>
    <source>
        <strain evidence="1">CCMP219</strain>
    </source>
</reference>
<accession>A0A7R9VPX2</accession>
<evidence type="ECO:0000313" key="1">
    <source>
        <dbReference type="EMBL" id="CAD8300832.1"/>
    </source>
</evidence>
<proteinExistence type="predicted"/>
<dbReference type="AlphaFoldDB" id="A0A7R9VPX2"/>
<organism evidence="1">
    <name type="scientific">Chlamydomonas euryale</name>
    <dbReference type="NCBI Taxonomy" id="1486919"/>
    <lineage>
        <taxon>Eukaryota</taxon>
        <taxon>Viridiplantae</taxon>
        <taxon>Chlorophyta</taxon>
        <taxon>core chlorophytes</taxon>
        <taxon>Chlorophyceae</taxon>
        <taxon>CS clade</taxon>
        <taxon>Chlamydomonadales</taxon>
        <taxon>Chlamydomonadaceae</taxon>
        <taxon>Chlamydomonas</taxon>
    </lineage>
</organism>
<gene>
    <name evidence="1" type="ORF">CEUR00632_LOCUS15758</name>
</gene>
<evidence type="ECO:0008006" key="2">
    <source>
        <dbReference type="Google" id="ProtNLM"/>
    </source>
</evidence>
<dbReference type="Gene3D" id="2.60.120.620">
    <property type="entry name" value="q2cbj1_9rhob like domain"/>
    <property type="match status" value="1"/>
</dbReference>
<name>A0A7R9VPX2_9CHLO</name>